<dbReference type="SMART" id="SM00903">
    <property type="entry name" value="Flavin_Reduct"/>
    <property type="match status" value="1"/>
</dbReference>
<evidence type="ECO:0000313" key="3">
    <source>
        <dbReference type="EMBL" id="MBN9412775.1"/>
    </source>
</evidence>
<dbReference type="Proteomes" id="UP000664414">
    <property type="component" value="Unassembled WGS sequence"/>
</dbReference>
<name>A0A8J7PII5_9PROT</name>
<dbReference type="InterPro" id="IPR050268">
    <property type="entry name" value="NADH-dep_flavin_reductase"/>
</dbReference>
<protein>
    <submittedName>
        <fullName evidence="3">Flavin reductase family protein</fullName>
    </submittedName>
</protein>
<dbReference type="EMBL" id="JAFKGL010000012">
    <property type="protein sequence ID" value="MBN9412775.1"/>
    <property type="molecule type" value="Genomic_DNA"/>
</dbReference>
<dbReference type="PANTHER" id="PTHR30466:SF1">
    <property type="entry name" value="FMN REDUCTASE (NADH) RUTF"/>
    <property type="match status" value="1"/>
</dbReference>
<dbReference type="GO" id="GO:0010181">
    <property type="term" value="F:FMN binding"/>
    <property type="evidence" value="ECO:0007669"/>
    <property type="project" value="InterPro"/>
</dbReference>
<dbReference type="Pfam" id="PF01613">
    <property type="entry name" value="Flavin_Reduct"/>
    <property type="match status" value="1"/>
</dbReference>
<proteinExistence type="predicted"/>
<dbReference type="InterPro" id="IPR002563">
    <property type="entry name" value="Flavin_Rdtase-like_dom"/>
</dbReference>
<reference evidence="3" key="1">
    <citation type="submission" date="2021-02" db="EMBL/GenBank/DDBJ databases">
        <title>Thiocyanate and organic carbon inputs drive convergent selection for specific autotrophic Afipia and Thiobacillus strains within complex microbiomes.</title>
        <authorList>
            <person name="Huddy R.J."/>
            <person name="Sachdeva R."/>
            <person name="Kadzinga F."/>
            <person name="Kantor R.S."/>
            <person name="Harrison S.T.L."/>
            <person name="Banfield J.F."/>
        </authorList>
    </citation>
    <scope>NUCLEOTIDE SEQUENCE</scope>
    <source>
        <strain evidence="3">SCN18_10_11_15_R4_P_38_20</strain>
    </source>
</reference>
<dbReference type="Gene3D" id="2.30.110.10">
    <property type="entry name" value="Electron Transport, Fmn-binding Protein, Chain A"/>
    <property type="match status" value="1"/>
</dbReference>
<dbReference type="PANTHER" id="PTHR30466">
    <property type="entry name" value="FLAVIN REDUCTASE"/>
    <property type="match status" value="1"/>
</dbReference>
<sequence>MSLSSRDFRKAMSHFTTGVAILTRCDSEGDPHGMTINSLTSTSLEPPLLLFCLNKYSKTALCFTEAFNFAVNILSSDQEALARSFAVHDLKDWQEVEWEVSSLGNPILKGCVAALECKPKAIHVAGDHHILIAEVLHLEKGESDHPLVFYKSHFRSF</sequence>
<evidence type="ECO:0000256" key="1">
    <source>
        <dbReference type="ARBA" id="ARBA00023002"/>
    </source>
</evidence>
<organism evidence="3 4">
    <name type="scientific">Candidatus Paracaedimonas acanthamoebae</name>
    <dbReference type="NCBI Taxonomy" id="244581"/>
    <lineage>
        <taxon>Bacteria</taxon>
        <taxon>Pseudomonadati</taxon>
        <taxon>Pseudomonadota</taxon>
        <taxon>Alphaproteobacteria</taxon>
        <taxon>Holosporales</taxon>
        <taxon>Caedimonadaceae</taxon>
        <taxon>Candidatus Paracaedimonas</taxon>
    </lineage>
</organism>
<dbReference type="GO" id="GO:0042602">
    <property type="term" value="F:riboflavin reductase (NADPH) activity"/>
    <property type="evidence" value="ECO:0007669"/>
    <property type="project" value="TreeGrafter"/>
</dbReference>
<feature type="domain" description="Flavin reductase like" evidence="2">
    <location>
        <begin position="12"/>
        <end position="156"/>
    </location>
</feature>
<accession>A0A8J7PII5</accession>
<gene>
    <name evidence="3" type="ORF">J0H12_02455</name>
</gene>
<dbReference type="InterPro" id="IPR012349">
    <property type="entry name" value="Split_barrel_FMN-bd"/>
</dbReference>
<evidence type="ECO:0000313" key="4">
    <source>
        <dbReference type="Proteomes" id="UP000664414"/>
    </source>
</evidence>
<comment type="caution">
    <text evidence="3">The sequence shown here is derived from an EMBL/GenBank/DDBJ whole genome shotgun (WGS) entry which is preliminary data.</text>
</comment>
<keyword evidence="1" id="KW-0560">Oxidoreductase</keyword>
<evidence type="ECO:0000259" key="2">
    <source>
        <dbReference type="SMART" id="SM00903"/>
    </source>
</evidence>
<dbReference type="SUPFAM" id="SSF50475">
    <property type="entry name" value="FMN-binding split barrel"/>
    <property type="match status" value="1"/>
</dbReference>
<dbReference type="AlphaFoldDB" id="A0A8J7PII5"/>